<feature type="transmembrane region" description="Helical" evidence="6">
    <location>
        <begin position="24"/>
        <end position="46"/>
    </location>
</feature>
<feature type="transmembrane region" description="Helical" evidence="6">
    <location>
        <begin position="92"/>
        <end position="115"/>
    </location>
</feature>
<dbReference type="InterPro" id="IPR001958">
    <property type="entry name" value="Tet-R_TetA/multi-R_MdtG-like"/>
</dbReference>
<keyword evidence="4 6" id="KW-0472">Membrane</keyword>
<feature type="transmembrane region" description="Helical" evidence="6">
    <location>
        <begin position="278"/>
        <end position="301"/>
    </location>
</feature>
<dbReference type="Pfam" id="PF07690">
    <property type="entry name" value="MFS_1"/>
    <property type="match status" value="1"/>
</dbReference>
<feature type="transmembrane region" description="Helical" evidence="6">
    <location>
        <begin position="307"/>
        <end position="326"/>
    </location>
</feature>
<dbReference type="PANTHER" id="PTHR43683:SF1">
    <property type="entry name" value="MULTIDRUG EFFLUX PROTEIN YFMO"/>
    <property type="match status" value="1"/>
</dbReference>
<sequence length="427" mass="43485">MTSRPKPCPKRSLEPPRRGAHSRATWAIVFATVGVFMGIGVVSPILAPLATELGGTPAQVSLLFTSYMAVMGLAMITTGWISSRIGIRTTLLLGLVVIAIAALGSSASASVGQIVGFRAGWGLGNALFVATALAAIVATMAGRPSRAVILYESAVGTGIATGPFIGGLLGEISWRVAFLGSATLVALAFVVLVVLLPRSATPPTPTSFSAPFRALTHRGLLSVALVSLLYHLGLFAMFAYGPFVLGLTAAQIGVVFSGWGLCLVFSTVVLAPRIRNALGAIPATAVALVLFSATLGVTATFTGHRPVVVACIVVSGLFVGVLNALVTEIGMDAAPVDGATAAAAYSFVRFGGGACAPWLASWAGEATNEHVPFAVVAGASVLALGVLAFGAPALPARHRKPARRHGRRQLTGSDDAAPAATRVTTEA</sequence>
<evidence type="ECO:0000313" key="9">
    <source>
        <dbReference type="Proteomes" id="UP001275440"/>
    </source>
</evidence>
<dbReference type="InterPro" id="IPR036259">
    <property type="entry name" value="MFS_trans_sf"/>
</dbReference>
<evidence type="ECO:0000259" key="7">
    <source>
        <dbReference type="PROSITE" id="PS50850"/>
    </source>
</evidence>
<feature type="region of interest" description="Disordered" evidence="5">
    <location>
        <begin position="398"/>
        <end position="427"/>
    </location>
</feature>
<feature type="compositionally biased region" description="Basic residues" evidence="5">
    <location>
        <begin position="398"/>
        <end position="408"/>
    </location>
</feature>
<dbReference type="Proteomes" id="UP001275440">
    <property type="component" value="Unassembled WGS sequence"/>
</dbReference>
<evidence type="ECO:0000256" key="5">
    <source>
        <dbReference type="SAM" id="MobiDB-lite"/>
    </source>
</evidence>
<dbReference type="PANTHER" id="PTHR43683">
    <property type="entry name" value="MULTIDRUG EFFLUX PROTEIN YFMO"/>
    <property type="match status" value="1"/>
</dbReference>
<dbReference type="PRINTS" id="PR01035">
    <property type="entry name" value="TCRTETA"/>
</dbReference>
<feature type="transmembrane region" description="Helical" evidence="6">
    <location>
        <begin position="219"/>
        <end position="243"/>
    </location>
</feature>
<feature type="transmembrane region" description="Helical" evidence="6">
    <location>
        <begin position="58"/>
        <end position="80"/>
    </location>
</feature>
<evidence type="ECO:0000256" key="2">
    <source>
        <dbReference type="ARBA" id="ARBA00022692"/>
    </source>
</evidence>
<evidence type="ECO:0000313" key="8">
    <source>
        <dbReference type="EMBL" id="MDV2475568.1"/>
    </source>
</evidence>
<dbReference type="InterPro" id="IPR011701">
    <property type="entry name" value="MFS"/>
</dbReference>
<dbReference type="SUPFAM" id="SSF103473">
    <property type="entry name" value="MFS general substrate transporter"/>
    <property type="match status" value="1"/>
</dbReference>
<feature type="transmembrane region" description="Helical" evidence="6">
    <location>
        <begin position="338"/>
        <end position="359"/>
    </location>
</feature>
<evidence type="ECO:0000256" key="4">
    <source>
        <dbReference type="ARBA" id="ARBA00023136"/>
    </source>
</evidence>
<dbReference type="InterPro" id="IPR020846">
    <property type="entry name" value="MFS_dom"/>
</dbReference>
<dbReference type="PROSITE" id="PS50850">
    <property type="entry name" value="MFS"/>
    <property type="match status" value="1"/>
</dbReference>
<keyword evidence="3 6" id="KW-1133">Transmembrane helix</keyword>
<accession>A0ABU3WQ89</accession>
<feature type="transmembrane region" description="Helical" evidence="6">
    <location>
        <begin position="121"/>
        <end position="141"/>
    </location>
</feature>
<organism evidence="8 9">
    <name type="scientific">Rhodococcus zopfii</name>
    <dbReference type="NCBI Taxonomy" id="43772"/>
    <lineage>
        <taxon>Bacteria</taxon>
        <taxon>Bacillati</taxon>
        <taxon>Actinomycetota</taxon>
        <taxon>Actinomycetes</taxon>
        <taxon>Mycobacteriales</taxon>
        <taxon>Nocardiaceae</taxon>
        <taxon>Rhodococcus</taxon>
    </lineage>
</organism>
<protein>
    <submittedName>
        <fullName evidence="8">MFS transporter</fullName>
    </submittedName>
</protein>
<keyword evidence="9" id="KW-1185">Reference proteome</keyword>
<proteinExistence type="predicted"/>
<dbReference type="InterPro" id="IPR053200">
    <property type="entry name" value="YfmO-like"/>
</dbReference>
<feature type="transmembrane region" description="Helical" evidence="6">
    <location>
        <begin position="148"/>
        <end position="170"/>
    </location>
</feature>
<dbReference type="EMBL" id="WBMO01000001">
    <property type="protein sequence ID" value="MDV2475568.1"/>
    <property type="molecule type" value="Genomic_DNA"/>
</dbReference>
<dbReference type="Gene3D" id="1.20.1250.20">
    <property type="entry name" value="MFS general substrate transporter like domains"/>
    <property type="match status" value="1"/>
</dbReference>
<evidence type="ECO:0000256" key="1">
    <source>
        <dbReference type="ARBA" id="ARBA00004651"/>
    </source>
</evidence>
<evidence type="ECO:0000256" key="6">
    <source>
        <dbReference type="SAM" id="Phobius"/>
    </source>
</evidence>
<comment type="subcellular location">
    <subcellularLocation>
        <location evidence="1">Cell membrane</location>
        <topology evidence="1">Multi-pass membrane protein</topology>
    </subcellularLocation>
</comment>
<keyword evidence="2 6" id="KW-0812">Transmembrane</keyword>
<feature type="domain" description="Major facilitator superfamily (MFS) profile" evidence="7">
    <location>
        <begin position="24"/>
        <end position="395"/>
    </location>
</feature>
<name>A0ABU3WQ89_9NOCA</name>
<feature type="transmembrane region" description="Helical" evidence="6">
    <location>
        <begin position="371"/>
        <end position="394"/>
    </location>
</feature>
<feature type="transmembrane region" description="Helical" evidence="6">
    <location>
        <begin position="249"/>
        <end position="271"/>
    </location>
</feature>
<feature type="transmembrane region" description="Helical" evidence="6">
    <location>
        <begin position="176"/>
        <end position="198"/>
    </location>
</feature>
<gene>
    <name evidence="8" type="ORF">F8M49_09520</name>
</gene>
<evidence type="ECO:0000256" key="3">
    <source>
        <dbReference type="ARBA" id="ARBA00022989"/>
    </source>
</evidence>
<comment type="caution">
    <text evidence="8">The sequence shown here is derived from an EMBL/GenBank/DDBJ whole genome shotgun (WGS) entry which is preliminary data.</text>
</comment>
<reference evidence="8 9" key="1">
    <citation type="submission" date="2019-10" db="EMBL/GenBank/DDBJ databases">
        <title>Draft Genome Assembly of Rhodococcus zopfii DSM44189.</title>
        <authorList>
            <person name="Sutton J.M."/>
            <person name="Akob D.M."/>
            <person name="Bushman T.J."/>
        </authorList>
    </citation>
    <scope>NUCLEOTIDE SEQUENCE [LARGE SCALE GENOMIC DNA]</scope>
    <source>
        <strain evidence="8 9">DSM 44189</strain>
    </source>
</reference>